<evidence type="ECO:0000313" key="2">
    <source>
        <dbReference type="Proteomes" id="UP000030377"/>
    </source>
</evidence>
<dbReference type="EMBL" id="JRPN01000010">
    <property type="protein sequence ID" value="KGT79643.1"/>
    <property type="molecule type" value="Genomic_DNA"/>
</dbReference>
<evidence type="ECO:0000313" key="1">
    <source>
        <dbReference type="EMBL" id="KGT79643.1"/>
    </source>
</evidence>
<evidence type="ECO:0008006" key="3">
    <source>
        <dbReference type="Google" id="ProtNLM"/>
    </source>
</evidence>
<dbReference type="AlphaFoldDB" id="A0A0A3Z179"/>
<comment type="caution">
    <text evidence="1">The sequence shown here is derived from an EMBL/GenBank/DDBJ whole genome shotgun (WGS) entry which is preliminary data.</text>
</comment>
<organism evidence="1 2">
    <name type="scientific">Bradyrhizobium japonicum</name>
    <dbReference type="NCBI Taxonomy" id="375"/>
    <lineage>
        <taxon>Bacteria</taxon>
        <taxon>Pseudomonadati</taxon>
        <taxon>Pseudomonadota</taxon>
        <taxon>Alphaproteobacteria</taxon>
        <taxon>Hyphomicrobiales</taxon>
        <taxon>Nitrobacteraceae</taxon>
        <taxon>Bradyrhizobium</taxon>
    </lineage>
</organism>
<name>A0A0A3Z179_BRAJP</name>
<proteinExistence type="predicted"/>
<dbReference type="Proteomes" id="UP000030377">
    <property type="component" value="Unassembled WGS sequence"/>
</dbReference>
<dbReference type="RefSeq" id="WP_041955357.1">
    <property type="nucleotide sequence ID" value="NZ_JRPN01000010.1"/>
</dbReference>
<sequence>MNKHPTEGLLFFDGSQDLQIIAYDVSRTGAVVHSDRLGLLPIDFYITFDGFLTVARCRLTWRYRDDFGVVIDRWLDLRQRIAGNQAG</sequence>
<accession>A0A0A3Z179</accession>
<reference evidence="1 2" key="1">
    <citation type="submission" date="2014-09" db="EMBL/GenBank/DDBJ databases">
        <title>Draft genome of Bradyrhizobium japonicum Is-34.</title>
        <authorList>
            <person name="Tsurumaru H."/>
            <person name="Yamakawa T."/>
            <person name="Hashimoto S."/>
            <person name="Okizaki K."/>
            <person name="Kanesaki Y."/>
            <person name="Yoshikawa H."/>
            <person name="Yajima S."/>
        </authorList>
    </citation>
    <scope>NUCLEOTIDE SEQUENCE [LARGE SCALE GENOMIC DNA]</scope>
    <source>
        <strain evidence="1 2">Is-34</strain>
    </source>
</reference>
<protein>
    <recommendedName>
        <fullName evidence="3">PilZ domain-containing protein</fullName>
    </recommendedName>
</protein>
<gene>
    <name evidence="1" type="ORF">MA20_12450</name>
</gene>